<name>A0A2L2TI11_9HYPO</name>
<dbReference type="AlphaFoldDB" id="A0A2L2TI11"/>
<dbReference type="OrthoDB" id="5102541at2759"/>
<dbReference type="RefSeq" id="XP_025582367.1">
    <property type="nucleotide sequence ID" value="XM_025727951.1"/>
</dbReference>
<protein>
    <recommendedName>
        <fullName evidence="3">F-box domain-containing protein</fullName>
    </recommendedName>
</protein>
<dbReference type="KEGG" id="fvn:FVRRES_12668"/>
<evidence type="ECO:0000313" key="2">
    <source>
        <dbReference type="Proteomes" id="UP000245910"/>
    </source>
</evidence>
<evidence type="ECO:0000313" key="1">
    <source>
        <dbReference type="EMBL" id="CEI39977.1"/>
    </source>
</evidence>
<dbReference type="EMBL" id="LN649232">
    <property type="protein sequence ID" value="CEI39977.1"/>
    <property type="molecule type" value="Genomic_DNA"/>
</dbReference>
<organism evidence="1 2">
    <name type="scientific">Fusarium venenatum</name>
    <dbReference type="NCBI Taxonomy" id="56646"/>
    <lineage>
        <taxon>Eukaryota</taxon>
        <taxon>Fungi</taxon>
        <taxon>Dikarya</taxon>
        <taxon>Ascomycota</taxon>
        <taxon>Pezizomycotina</taxon>
        <taxon>Sordariomycetes</taxon>
        <taxon>Hypocreomycetidae</taxon>
        <taxon>Hypocreales</taxon>
        <taxon>Nectriaceae</taxon>
        <taxon>Fusarium</taxon>
    </lineage>
</organism>
<dbReference type="GeneID" id="37264299"/>
<reference evidence="2" key="1">
    <citation type="submission" date="2014-10" db="EMBL/GenBank/DDBJ databases">
        <authorList>
            <person name="King R."/>
        </authorList>
    </citation>
    <scope>NUCLEOTIDE SEQUENCE [LARGE SCALE GENOMIC DNA]</scope>
    <source>
        <strain evidence="2">A3/5</strain>
    </source>
</reference>
<keyword evidence="2" id="KW-1185">Reference proteome</keyword>
<sequence length="124" mass="14555">MDRLARLPNLVLTEIFVQLETEYSINGLIRACPSMLWLYHQYEQGILERILTNLLTNDVEGNIRKDALAIMEFCIPDGCHESEYRGSEFKMDTFHWPEWTESPTRGDLRKLHRLLGRVIIFGED</sequence>
<proteinExistence type="predicted"/>
<evidence type="ECO:0008006" key="3">
    <source>
        <dbReference type="Google" id="ProtNLM"/>
    </source>
</evidence>
<dbReference type="Proteomes" id="UP000245910">
    <property type="component" value="Chromosome IIII"/>
</dbReference>
<accession>A0A2L2TI11</accession>